<organism evidence="1 2">
    <name type="scientific">Heminiphilus faecis</name>
    <dbReference type="NCBI Taxonomy" id="2601703"/>
    <lineage>
        <taxon>Bacteria</taxon>
        <taxon>Pseudomonadati</taxon>
        <taxon>Bacteroidota</taxon>
        <taxon>Bacteroidia</taxon>
        <taxon>Bacteroidales</taxon>
        <taxon>Muribaculaceae</taxon>
        <taxon>Heminiphilus</taxon>
    </lineage>
</organism>
<dbReference type="Proteomes" id="UP001565200">
    <property type="component" value="Unassembled WGS sequence"/>
</dbReference>
<reference evidence="1 2" key="1">
    <citation type="submission" date="2024-03" db="EMBL/GenBank/DDBJ databases">
        <title>Mouse gut bacterial collection (mGBC) of GemPharmatech.</title>
        <authorList>
            <person name="He Y."/>
            <person name="Dong L."/>
            <person name="Wu D."/>
            <person name="Gao X."/>
            <person name="Lin Z."/>
        </authorList>
    </citation>
    <scope>NUCLEOTIDE SEQUENCE [LARGE SCALE GENOMIC DNA]</scope>
    <source>
        <strain evidence="1 2">54-13</strain>
    </source>
</reference>
<gene>
    <name evidence="1" type="ORF">AAK873_13650</name>
</gene>
<sequence>MNLHEDKKLFADAVFATAEYLEINSVSVEKDYWITQSLKMLVQSDTDNRAIFKGGTSLSKVHFIGTRFSEDIDIAIVNASSLNGSQGKSQMR</sequence>
<proteinExistence type="predicted"/>
<accession>A0ABV4CZ09</accession>
<dbReference type="Gene3D" id="3.10.450.620">
    <property type="entry name" value="JHP933, nucleotidyltransferase-like core domain"/>
    <property type="match status" value="1"/>
</dbReference>
<keyword evidence="1" id="KW-0808">Transferase</keyword>
<evidence type="ECO:0000313" key="1">
    <source>
        <dbReference type="EMBL" id="MEY8246647.1"/>
    </source>
</evidence>
<dbReference type="EMBL" id="JBCLPP010000067">
    <property type="protein sequence ID" value="MEY8246647.1"/>
    <property type="molecule type" value="Genomic_DNA"/>
</dbReference>
<comment type="caution">
    <text evidence="1">The sequence shown here is derived from an EMBL/GenBank/DDBJ whole genome shotgun (WGS) entry which is preliminary data.</text>
</comment>
<dbReference type="GO" id="GO:0016740">
    <property type="term" value="F:transferase activity"/>
    <property type="evidence" value="ECO:0007669"/>
    <property type="project" value="UniProtKB-KW"/>
</dbReference>
<protein>
    <submittedName>
        <fullName evidence="1">Nucleotidyl transferase AbiEii/AbiGii toxin family protein</fullName>
    </submittedName>
</protein>
<evidence type="ECO:0000313" key="2">
    <source>
        <dbReference type="Proteomes" id="UP001565200"/>
    </source>
</evidence>
<name>A0ABV4CZ09_9BACT</name>
<dbReference type="Pfam" id="PF08843">
    <property type="entry name" value="AbiEii"/>
    <property type="match status" value="1"/>
</dbReference>
<dbReference type="RefSeq" id="WP_121700405.1">
    <property type="nucleotide sequence ID" value="NZ_JBCLPP010000067.1"/>
</dbReference>
<keyword evidence="2" id="KW-1185">Reference proteome</keyword>
<dbReference type="InterPro" id="IPR014942">
    <property type="entry name" value="AbiEii"/>
</dbReference>